<feature type="region of interest" description="Disordered" evidence="1">
    <location>
        <begin position="1"/>
        <end position="34"/>
    </location>
</feature>
<gene>
    <name evidence="2" type="ORF">Baya_10323</name>
</gene>
<dbReference type="AlphaFoldDB" id="A0A556UYQ4"/>
<comment type="caution">
    <text evidence="2">The sequence shown here is derived from an EMBL/GenBank/DDBJ whole genome shotgun (WGS) entry which is preliminary data.</text>
</comment>
<protein>
    <submittedName>
        <fullName evidence="2">Uncharacterized protein</fullName>
    </submittedName>
</protein>
<evidence type="ECO:0000256" key="1">
    <source>
        <dbReference type="SAM" id="MobiDB-lite"/>
    </source>
</evidence>
<accession>A0A556UYQ4</accession>
<keyword evidence="3" id="KW-1185">Reference proteome</keyword>
<dbReference type="Proteomes" id="UP000319801">
    <property type="component" value="Unassembled WGS sequence"/>
</dbReference>
<sequence length="87" mass="10029">MERKVDELLESERGYGPDRPGQKEDEQKSSFERHEPIKTSCVFGTLKMNRNICSPLTIHDYIIARTCRTDVYAVQSWGETTKPVPID</sequence>
<reference evidence="2 3" key="1">
    <citation type="journal article" date="2019" name="Genome Biol. Evol.">
        <title>Whole-Genome Sequencing of the Giant Devil Catfish, Bagarius yarrelli.</title>
        <authorList>
            <person name="Jiang W."/>
            <person name="Lv Y."/>
            <person name="Cheng L."/>
            <person name="Yang K."/>
            <person name="Chao B."/>
            <person name="Wang X."/>
            <person name="Li Y."/>
            <person name="Pan X."/>
            <person name="You X."/>
            <person name="Zhang Y."/>
            <person name="Yang J."/>
            <person name="Li J."/>
            <person name="Zhang X."/>
            <person name="Liu S."/>
            <person name="Sun C."/>
            <person name="Yang J."/>
            <person name="Shi Q."/>
        </authorList>
    </citation>
    <scope>NUCLEOTIDE SEQUENCE [LARGE SCALE GENOMIC DNA]</scope>
    <source>
        <strain evidence="2">JWS20170419001</strain>
        <tissue evidence="2">Muscle</tissue>
    </source>
</reference>
<evidence type="ECO:0000313" key="3">
    <source>
        <dbReference type="Proteomes" id="UP000319801"/>
    </source>
</evidence>
<organism evidence="2 3">
    <name type="scientific">Bagarius yarrelli</name>
    <name type="common">Goonch</name>
    <name type="synonym">Bagrus yarrelli</name>
    <dbReference type="NCBI Taxonomy" id="175774"/>
    <lineage>
        <taxon>Eukaryota</taxon>
        <taxon>Metazoa</taxon>
        <taxon>Chordata</taxon>
        <taxon>Craniata</taxon>
        <taxon>Vertebrata</taxon>
        <taxon>Euteleostomi</taxon>
        <taxon>Actinopterygii</taxon>
        <taxon>Neopterygii</taxon>
        <taxon>Teleostei</taxon>
        <taxon>Ostariophysi</taxon>
        <taxon>Siluriformes</taxon>
        <taxon>Sisoridae</taxon>
        <taxon>Sisorinae</taxon>
        <taxon>Bagarius</taxon>
    </lineage>
</organism>
<dbReference type="EMBL" id="VCAZ01000079">
    <property type="protein sequence ID" value="TSP79449.1"/>
    <property type="molecule type" value="Genomic_DNA"/>
</dbReference>
<evidence type="ECO:0000313" key="2">
    <source>
        <dbReference type="EMBL" id="TSP79449.1"/>
    </source>
</evidence>
<proteinExistence type="predicted"/>
<name>A0A556UYQ4_BAGYA</name>